<sequence>MPLSGTAVLAARNRLPLARSIRQTPGQNAWQTRNDAGHRAGT</sequence>
<evidence type="ECO:0000313" key="3">
    <source>
        <dbReference type="Proteomes" id="UP001526446"/>
    </source>
</evidence>
<dbReference type="EMBL" id="JAPIUX010000013">
    <property type="protein sequence ID" value="MCX2561755.1"/>
    <property type="molecule type" value="Genomic_DNA"/>
</dbReference>
<gene>
    <name evidence="2" type="ORF">OQ252_10155</name>
</gene>
<accession>A0ABT3Q8Y1</accession>
<organism evidence="2 3">
    <name type="scientific">Acetobacter farinalis</name>
    <dbReference type="NCBI Taxonomy" id="1260984"/>
    <lineage>
        <taxon>Bacteria</taxon>
        <taxon>Pseudomonadati</taxon>
        <taxon>Pseudomonadota</taxon>
        <taxon>Alphaproteobacteria</taxon>
        <taxon>Acetobacterales</taxon>
        <taxon>Acetobacteraceae</taxon>
        <taxon>Acetobacter</taxon>
    </lineage>
</organism>
<evidence type="ECO:0000313" key="2">
    <source>
        <dbReference type="EMBL" id="MCX2561755.1"/>
    </source>
</evidence>
<reference evidence="2 3" key="1">
    <citation type="submission" date="2022-11" db="EMBL/GenBank/DDBJ databases">
        <title>Genome sequencing of Acetobacter type strain.</title>
        <authorList>
            <person name="Heo J."/>
            <person name="Lee D."/>
            <person name="Han B.-H."/>
            <person name="Hong S.-B."/>
            <person name="Kwon S.-W."/>
        </authorList>
    </citation>
    <scope>NUCLEOTIDE SEQUENCE [LARGE SCALE GENOMIC DNA]</scope>
    <source>
        <strain evidence="2 3">KACC 21251</strain>
    </source>
</reference>
<evidence type="ECO:0000256" key="1">
    <source>
        <dbReference type="SAM" id="MobiDB-lite"/>
    </source>
</evidence>
<keyword evidence="3" id="KW-1185">Reference proteome</keyword>
<dbReference type="Proteomes" id="UP001526446">
    <property type="component" value="Unassembled WGS sequence"/>
</dbReference>
<feature type="region of interest" description="Disordered" evidence="1">
    <location>
        <begin position="19"/>
        <end position="42"/>
    </location>
</feature>
<protein>
    <submittedName>
        <fullName evidence="2">Uncharacterized protein</fullName>
    </submittedName>
</protein>
<name>A0ABT3Q8Y1_9PROT</name>
<feature type="compositionally biased region" description="Polar residues" evidence="1">
    <location>
        <begin position="21"/>
        <end position="34"/>
    </location>
</feature>
<proteinExistence type="predicted"/>
<dbReference type="RefSeq" id="WP_265794549.1">
    <property type="nucleotide sequence ID" value="NZ_JAPIUX010000013.1"/>
</dbReference>
<comment type="caution">
    <text evidence="2">The sequence shown here is derived from an EMBL/GenBank/DDBJ whole genome shotgun (WGS) entry which is preliminary data.</text>
</comment>